<dbReference type="SMART" id="SM00516">
    <property type="entry name" value="SEC14"/>
    <property type="match status" value="1"/>
</dbReference>
<feature type="domain" description="CRAL-TRIO" evidence="1">
    <location>
        <begin position="85"/>
        <end position="280"/>
    </location>
</feature>
<name>B8MPM3_TALSN</name>
<dbReference type="InterPro" id="IPR011074">
    <property type="entry name" value="CRAL/TRIO_N_dom"/>
</dbReference>
<dbReference type="CDD" id="cd00170">
    <property type="entry name" value="SEC14"/>
    <property type="match status" value="1"/>
</dbReference>
<dbReference type="InterPro" id="IPR036273">
    <property type="entry name" value="CRAL/TRIO_N_dom_sf"/>
</dbReference>
<dbReference type="InParanoid" id="B8MPM3"/>
<evidence type="ECO:0000259" key="1">
    <source>
        <dbReference type="PROSITE" id="PS50191"/>
    </source>
</evidence>
<dbReference type="SUPFAM" id="SSF46938">
    <property type="entry name" value="CRAL/TRIO N-terminal domain"/>
    <property type="match status" value="1"/>
</dbReference>
<dbReference type="Gene3D" id="3.40.525.10">
    <property type="entry name" value="CRAL-TRIO lipid binding domain"/>
    <property type="match status" value="1"/>
</dbReference>
<dbReference type="HOGENOM" id="CLU_014001_4_0_1"/>
<dbReference type="GeneID" id="8103572"/>
<dbReference type="SMART" id="SM01100">
    <property type="entry name" value="CRAL_TRIO_N"/>
    <property type="match status" value="1"/>
</dbReference>
<dbReference type="PANTHER" id="PTHR45657">
    <property type="entry name" value="CRAL-TRIO DOMAIN-CONTAINING PROTEIN YKL091C-RELATED"/>
    <property type="match status" value="1"/>
</dbReference>
<reference evidence="3" key="1">
    <citation type="journal article" date="2015" name="Genome Announc.">
        <title>Genome sequence of the AIDS-associated pathogen Penicillium marneffei (ATCC18224) and its near taxonomic relative Talaromyces stipitatus (ATCC10500).</title>
        <authorList>
            <person name="Nierman W.C."/>
            <person name="Fedorova-Abrams N.D."/>
            <person name="Andrianopoulos A."/>
        </authorList>
    </citation>
    <scope>NUCLEOTIDE SEQUENCE [LARGE SCALE GENOMIC DNA]</scope>
    <source>
        <strain evidence="3">ATCC 10500 / CBS 375.48 / QM 6759 / NRRL 1006</strain>
    </source>
</reference>
<keyword evidence="3" id="KW-1185">Reference proteome</keyword>
<evidence type="ECO:0000313" key="3">
    <source>
        <dbReference type="Proteomes" id="UP000001745"/>
    </source>
</evidence>
<dbReference type="eggNOG" id="KOG1471">
    <property type="taxonomic scope" value="Eukaryota"/>
</dbReference>
<dbReference type="Pfam" id="PF03765">
    <property type="entry name" value="CRAL_TRIO_N"/>
    <property type="match status" value="1"/>
</dbReference>
<dbReference type="Proteomes" id="UP000001745">
    <property type="component" value="Unassembled WGS sequence"/>
</dbReference>
<gene>
    <name evidence="2" type="ORF">TSTA_106720</name>
</gene>
<dbReference type="InterPro" id="IPR001251">
    <property type="entry name" value="CRAL-TRIO_dom"/>
</dbReference>
<dbReference type="STRING" id="441959.B8MPM3"/>
<dbReference type="InterPro" id="IPR051026">
    <property type="entry name" value="PI/PC_transfer"/>
</dbReference>
<dbReference type="PhylomeDB" id="B8MPM3"/>
<dbReference type="Gene3D" id="1.10.8.20">
    <property type="entry name" value="N-terminal domain of phosphatidylinositol transfer protein sec14p"/>
    <property type="match status" value="1"/>
</dbReference>
<dbReference type="OMA" id="QFRREKD"/>
<organism evidence="2 3">
    <name type="scientific">Talaromyces stipitatus (strain ATCC 10500 / CBS 375.48 / QM 6759 / NRRL 1006)</name>
    <name type="common">Penicillium stipitatum</name>
    <dbReference type="NCBI Taxonomy" id="441959"/>
    <lineage>
        <taxon>Eukaryota</taxon>
        <taxon>Fungi</taxon>
        <taxon>Dikarya</taxon>
        <taxon>Ascomycota</taxon>
        <taxon>Pezizomycotina</taxon>
        <taxon>Eurotiomycetes</taxon>
        <taxon>Eurotiomycetidae</taxon>
        <taxon>Eurotiales</taxon>
        <taxon>Trichocomaceae</taxon>
        <taxon>Talaromyces</taxon>
        <taxon>Talaromyces sect. Talaromyces</taxon>
    </lineage>
</organism>
<dbReference type="InterPro" id="IPR036865">
    <property type="entry name" value="CRAL-TRIO_dom_sf"/>
</dbReference>
<dbReference type="PROSITE" id="PS50191">
    <property type="entry name" value="CRAL_TRIO"/>
    <property type="match status" value="1"/>
</dbReference>
<dbReference type="PANTHER" id="PTHR45657:SF20">
    <property type="entry name" value="CRAL_TRIO DOMAIN PROTEIN (AFU_ORTHOLOGUE AFUA_5G00680)"/>
    <property type="match status" value="1"/>
</dbReference>
<sequence>MMATDNTAVLSKFNGLCAEHGLLDRRDGMEESDRADGITDATTLLRFLKANRMDVSAALKQFREATKFHCTKNVTQLYDLINVDDFEDTRKLYPHWTGRRDSRGLPIFMIDVAHLDQEAISHWRETTEISSHDSCADINNTRPDMAQRACVLHDYITRFVFPLCSAMHDRPQSPEPVSRSVYLIDASSLGFKQAWDLRDFAREITWILSTCYPETIDRIHVCNAPTYFSQMWNILKKFVDPVTAEKIVVLKSVDVYPVLNQSIHHDDIPTQFGGGFDFSNGMLPNLCPAIQYTLNWSDPSSTTLPPGPIKWKENGDDRIAIATGTVDGVQRAIKVASLVGCDEKCPEALFS</sequence>
<proteinExistence type="predicted"/>
<protein>
    <submittedName>
        <fullName evidence="2">CRAL/TRIO domain protein</fullName>
    </submittedName>
</protein>
<evidence type="ECO:0000313" key="2">
    <source>
        <dbReference type="EMBL" id="EED14462.1"/>
    </source>
</evidence>
<dbReference type="AlphaFoldDB" id="B8MPM3"/>
<dbReference type="EMBL" id="EQ962658">
    <property type="protein sequence ID" value="EED14462.1"/>
    <property type="molecule type" value="Genomic_DNA"/>
</dbReference>
<dbReference type="RefSeq" id="XP_002486700.1">
    <property type="nucleotide sequence ID" value="XM_002486655.1"/>
</dbReference>
<dbReference type="OrthoDB" id="30289at2759"/>
<dbReference type="VEuPathDB" id="FungiDB:TSTA_106720"/>
<dbReference type="Pfam" id="PF00650">
    <property type="entry name" value="CRAL_TRIO"/>
    <property type="match status" value="1"/>
</dbReference>
<dbReference type="SUPFAM" id="SSF52087">
    <property type="entry name" value="CRAL/TRIO domain"/>
    <property type="match status" value="1"/>
</dbReference>
<accession>B8MPM3</accession>